<accession>A0A4Y3PMJ7</accession>
<sequence length="242" mass="28377">MFVSLTMLDERRIETKLEELKSPDVNVSEWYKRSLVDDVEFRTLFIKMLIQLLPNTEEIRAKWDDFQFLSDNPAANEVLYSIYMKALRTARSNDAVLSISSRRSMTKEYSTGELATFFGVSQTTINKWIAAGHFNGILRAGENKHVKVPEDTWYHNPASGVRFQVKDAVESWKREQEEWDSREKVSESELYQRYVDHFEHKYGGKFADTLGKKEWNQLSDEEDTDKSMWAFFLERTRDVAGD</sequence>
<dbReference type="EMBL" id="BJMH01000008">
    <property type="protein sequence ID" value="GEB32538.1"/>
    <property type="molecule type" value="Genomic_DNA"/>
</dbReference>
<gene>
    <name evidence="1" type="ORF">BPA01_21180</name>
</gene>
<evidence type="ECO:0000313" key="2">
    <source>
        <dbReference type="Proteomes" id="UP000316882"/>
    </source>
</evidence>
<dbReference type="Proteomes" id="UP000316882">
    <property type="component" value="Unassembled WGS sequence"/>
</dbReference>
<dbReference type="AlphaFoldDB" id="A0A4Y3PMJ7"/>
<protein>
    <submittedName>
        <fullName evidence="1">Uncharacterized protein</fullName>
    </submittedName>
</protein>
<keyword evidence="2" id="KW-1185">Reference proteome</keyword>
<proteinExistence type="predicted"/>
<organism evidence="1 2">
    <name type="scientific">Brevibacillus parabrevis</name>
    <dbReference type="NCBI Taxonomy" id="54914"/>
    <lineage>
        <taxon>Bacteria</taxon>
        <taxon>Bacillati</taxon>
        <taxon>Bacillota</taxon>
        <taxon>Bacilli</taxon>
        <taxon>Bacillales</taxon>
        <taxon>Paenibacillaceae</taxon>
        <taxon>Brevibacillus</taxon>
    </lineage>
</organism>
<name>A0A4Y3PMJ7_BREPA</name>
<comment type="caution">
    <text evidence="1">The sequence shown here is derived from an EMBL/GenBank/DDBJ whole genome shotgun (WGS) entry which is preliminary data.</text>
</comment>
<dbReference type="RefSeq" id="WP_122964388.1">
    <property type="nucleotide sequence ID" value="NZ_BJMH01000008.1"/>
</dbReference>
<evidence type="ECO:0000313" key="1">
    <source>
        <dbReference type="EMBL" id="GEB32538.1"/>
    </source>
</evidence>
<reference evidence="1 2" key="1">
    <citation type="submission" date="2019-06" db="EMBL/GenBank/DDBJ databases">
        <title>Whole genome shotgun sequence of Brevibacillus parabrevis NBRC 12334.</title>
        <authorList>
            <person name="Hosoyama A."/>
            <person name="Uohara A."/>
            <person name="Ohji S."/>
            <person name="Ichikawa N."/>
        </authorList>
    </citation>
    <scope>NUCLEOTIDE SEQUENCE [LARGE SCALE GENOMIC DNA]</scope>
    <source>
        <strain evidence="1 2">NBRC 12334</strain>
    </source>
</reference>